<dbReference type="PANTHER" id="PTHR30115:SF11">
    <property type="entry name" value="NITROGEN REGULATORY PROTEIN P-II HOMOLOG"/>
    <property type="match status" value="1"/>
</dbReference>
<gene>
    <name evidence="1" type="ORF">A7E78_04535</name>
</gene>
<dbReference type="OrthoDB" id="8480258at2"/>
<dbReference type="Proteomes" id="UP000182517">
    <property type="component" value="Chromosome"/>
</dbReference>
<dbReference type="AlphaFoldDB" id="A0A1L3GMP5"/>
<dbReference type="PROSITE" id="PS51343">
    <property type="entry name" value="PII_GLNB_DOM"/>
    <property type="match status" value="1"/>
</dbReference>
<dbReference type="InterPro" id="IPR002187">
    <property type="entry name" value="N-reg_PII"/>
</dbReference>
<protein>
    <submittedName>
        <fullName evidence="1">Transcriptional regulator</fullName>
    </submittedName>
</protein>
<dbReference type="PRINTS" id="PR00340">
    <property type="entry name" value="PIIGLNB"/>
</dbReference>
<dbReference type="RefSeq" id="WP_072283127.1">
    <property type="nucleotide sequence ID" value="NZ_CP015519.1"/>
</dbReference>
<organism evidence="1 2">
    <name type="scientific">Syntrophotalea acetylenivorans</name>
    <dbReference type="NCBI Taxonomy" id="1842532"/>
    <lineage>
        <taxon>Bacteria</taxon>
        <taxon>Pseudomonadati</taxon>
        <taxon>Thermodesulfobacteriota</taxon>
        <taxon>Desulfuromonadia</taxon>
        <taxon>Desulfuromonadales</taxon>
        <taxon>Syntrophotaleaceae</taxon>
        <taxon>Syntrophotalea</taxon>
    </lineage>
</organism>
<evidence type="ECO:0000313" key="2">
    <source>
        <dbReference type="Proteomes" id="UP000182517"/>
    </source>
</evidence>
<dbReference type="STRING" id="1842532.A7E78_04535"/>
<dbReference type="Pfam" id="PF00543">
    <property type="entry name" value="P-II"/>
    <property type="match status" value="1"/>
</dbReference>
<dbReference type="Gene3D" id="3.30.70.120">
    <property type="match status" value="1"/>
</dbReference>
<keyword evidence="2" id="KW-1185">Reference proteome</keyword>
<reference evidence="1 2" key="1">
    <citation type="journal article" date="2017" name="Genome Announc.">
        <title>Complete Genome Sequences of Two Acetylene-Fermenting Pelobacter acetylenicus Strains.</title>
        <authorList>
            <person name="Sutton J.M."/>
            <person name="Baesman S.M."/>
            <person name="Fierst J.L."/>
            <person name="Poret-Peterson A.T."/>
            <person name="Oremland R.S."/>
            <person name="Dunlap D.S."/>
            <person name="Akob D.M."/>
        </authorList>
    </citation>
    <scope>NUCLEOTIDE SEQUENCE [LARGE SCALE GENOMIC DNA]</scope>
    <source>
        <strain evidence="1 2">SFB93</strain>
    </source>
</reference>
<accession>A0A1L3GMP5</accession>
<dbReference type="SMART" id="SM00938">
    <property type="entry name" value="P-II"/>
    <property type="match status" value="1"/>
</dbReference>
<dbReference type="SUPFAM" id="SSF54913">
    <property type="entry name" value="GlnB-like"/>
    <property type="match status" value="1"/>
</dbReference>
<dbReference type="GO" id="GO:0030234">
    <property type="term" value="F:enzyme regulator activity"/>
    <property type="evidence" value="ECO:0007669"/>
    <property type="project" value="InterPro"/>
</dbReference>
<dbReference type="GO" id="GO:0005524">
    <property type="term" value="F:ATP binding"/>
    <property type="evidence" value="ECO:0007669"/>
    <property type="project" value="TreeGrafter"/>
</dbReference>
<dbReference type="GO" id="GO:0006808">
    <property type="term" value="P:regulation of nitrogen utilization"/>
    <property type="evidence" value="ECO:0007669"/>
    <property type="project" value="InterPro"/>
</dbReference>
<dbReference type="KEGG" id="pef:A7E78_04535"/>
<dbReference type="InterPro" id="IPR015867">
    <property type="entry name" value="N-reg_PII/ATP_PRibTrfase_C"/>
</dbReference>
<dbReference type="InterPro" id="IPR011322">
    <property type="entry name" value="N-reg_PII-like_a/b"/>
</dbReference>
<proteinExistence type="predicted"/>
<sequence>MKEIKAYIKKHKLDEVSHALRKIEGLTGMSIIESCGFGVGWSGANRGEQIDCRPGVKVEIICQDDLVDEVIATIEKAARTGLKGDGKIYVGDIAQAVRISTGERGEGAV</sequence>
<name>A0A1L3GMP5_9BACT</name>
<dbReference type="EMBL" id="CP015519">
    <property type="protein sequence ID" value="APG27165.1"/>
    <property type="molecule type" value="Genomic_DNA"/>
</dbReference>
<dbReference type="GO" id="GO:0005829">
    <property type="term" value="C:cytosol"/>
    <property type="evidence" value="ECO:0007669"/>
    <property type="project" value="TreeGrafter"/>
</dbReference>
<evidence type="ECO:0000313" key="1">
    <source>
        <dbReference type="EMBL" id="APG27165.1"/>
    </source>
</evidence>
<dbReference type="PANTHER" id="PTHR30115">
    <property type="entry name" value="NITROGEN REGULATORY PROTEIN P-II"/>
    <property type="match status" value="1"/>
</dbReference>